<organism evidence="3 4">
    <name type="scientific">Fodinicola feengrottensis</name>
    <dbReference type="NCBI Taxonomy" id="435914"/>
    <lineage>
        <taxon>Bacteria</taxon>
        <taxon>Bacillati</taxon>
        <taxon>Actinomycetota</taxon>
        <taxon>Actinomycetes</taxon>
        <taxon>Mycobacteriales</taxon>
        <taxon>Fodinicola</taxon>
    </lineage>
</organism>
<comment type="similarity">
    <text evidence="1">Belongs to the barstar family.</text>
</comment>
<evidence type="ECO:0000256" key="1">
    <source>
        <dbReference type="ARBA" id="ARBA00006845"/>
    </source>
</evidence>
<dbReference type="SUPFAM" id="SSF52038">
    <property type="entry name" value="Barstar-related"/>
    <property type="match status" value="1"/>
</dbReference>
<dbReference type="Gene3D" id="3.30.370.10">
    <property type="entry name" value="Barstar-like"/>
    <property type="match status" value="1"/>
</dbReference>
<reference evidence="3 4" key="1">
    <citation type="journal article" date="2019" name="Int. J. Syst. Evol. Microbiol.">
        <title>The Global Catalogue of Microorganisms (GCM) 10K type strain sequencing project: providing services to taxonomists for standard genome sequencing and annotation.</title>
        <authorList>
            <consortium name="The Broad Institute Genomics Platform"/>
            <consortium name="The Broad Institute Genome Sequencing Center for Infectious Disease"/>
            <person name="Wu L."/>
            <person name="Ma J."/>
        </authorList>
    </citation>
    <scope>NUCLEOTIDE SEQUENCE [LARGE SCALE GENOMIC DNA]</scope>
    <source>
        <strain evidence="3 4">JCM 14718</strain>
    </source>
</reference>
<dbReference type="Proteomes" id="UP001500618">
    <property type="component" value="Unassembled WGS sequence"/>
</dbReference>
<accession>A0ABN2HT23</accession>
<gene>
    <name evidence="3" type="ORF">GCM10009765_47990</name>
</gene>
<protein>
    <recommendedName>
        <fullName evidence="2">Barstar (barnase inhibitor) domain-containing protein</fullName>
    </recommendedName>
</protein>
<feature type="domain" description="Barstar (barnase inhibitor)" evidence="2">
    <location>
        <begin position="38"/>
        <end position="127"/>
    </location>
</feature>
<dbReference type="InterPro" id="IPR035905">
    <property type="entry name" value="Barstar-like_sf"/>
</dbReference>
<keyword evidence="4" id="KW-1185">Reference proteome</keyword>
<name>A0ABN2HT23_9ACTN</name>
<dbReference type="RefSeq" id="WP_163569238.1">
    <property type="nucleotide sequence ID" value="NZ_BAAANY010000019.1"/>
</dbReference>
<evidence type="ECO:0000313" key="4">
    <source>
        <dbReference type="Proteomes" id="UP001500618"/>
    </source>
</evidence>
<sequence length="145" mass="16068">MTRLATLLDGSKPPGMYRWLSRAHPAAISRELEPIGWQLHILEGVHTEDKVAFLDECARVLEFPAWFGRNWDALADCLGDLSWLSDTPHVLLWERFGVLAKHDPRAWTTASEVMAEKASGSGRAGVPPLYILLRGDGPADSLPLL</sequence>
<dbReference type="InterPro" id="IPR000468">
    <property type="entry name" value="Barstar"/>
</dbReference>
<dbReference type="EMBL" id="BAAANY010000019">
    <property type="protein sequence ID" value="GAA1693022.1"/>
    <property type="molecule type" value="Genomic_DNA"/>
</dbReference>
<evidence type="ECO:0000313" key="3">
    <source>
        <dbReference type="EMBL" id="GAA1693022.1"/>
    </source>
</evidence>
<evidence type="ECO:0000259" key="2">
    <source>
        <dbReference type="Pfam" id="PF01337"/>
    </source>
</evidence>
<dbReference type="Pfam" id="PF01337">
    <property type="entry name" value="Barstar"/>
    <property type="match status" value="1"/>
</dbReference>
<comment type="caution">
    <text evidence="3">The sequence shown here is derived from an EMBL/GenBank/DDBJ whole genome shotgun (WGS) entry which is preliminary data.</text>
</comment>
<proteinExistence type="inferred from homology"/>
<dbReference type="CDD" id="cd05141">
    <property type="entry name" value="Barstar_evA4336-like"/>
    <property type="match status" value="1"/>
</dbReference>